<dbReference type="OMA" id="MHTASIT"/>
<accession>A0A3Q0J2R7</accession>
<evidence type="ECO:0000259" key="5">
    <source>
        <dbReference type="PROSITE" id="PS51860"/>
    </source>
</evidence>
<dbReference type="GO" id="GO:0031267">
    <property type="term" value="F:small GTPase binding"/>
    <property type="evidence" value="ECO:0007669"/>
    <property type="project" value="InterPro"/>
</dbReference>
<feature type="domain" description="REM-1" evidence="5">
    <location>
        <begin position="30"/>
        <end position="104"/>
    </location>
</feature>
<feature type="region of interest" description="Disordered" evidence="4">
    <location>
        <begin position="163"/>
        <end position="194"/>
    </location>
</feature>
<keyword evidence="1" id="KW-0677">Repeat</keyword>
<dbReference type="KEGG" id="dci:103513803"/>
<evidence type="ECO:0000313" key="6">
    <source>
        <dbReference type="Proteomes" id="UP000079169"/>
    </source>
</evidence>
<evidence type="ECO:0000313" key="7">
    <source>
        <dbReference type="RefSeq" id="XP_026682706.1"/>
    </source>
</evidence>
<keyword evidence="2 3" id="KW-0175">Coiled coil</keyword>
<gene>
    <name evidence="7" type="primary">LOC103513803</name>
</gene>
<protein>
    <submittedName>
        <fullName evidence="7">Serine/threonine-protein kinase N-like</fullName>
    </submittedName>
</protein>
<reference evidence="7" key="1">
    <citation type="submission" date="2025-08" db="UniProtKB">
        <authorList>
            <consortium name="RefSeq"/>
        </authorList>
    </citation>
    <scope>IDENTIFICATION</scope>
</reference>
<dbReference type="PaxDb" id="121845-A0A3Q0J2R7"/>
<evidence type="ECO:0000256" key="2">
    <source>
        <dbReference type="PROSITE-ProRule" id="PRU01207"/>
    </source>
</evidence>
<dbReference type="Proteomes" id="UP000079169">
    <property type="component" value="Unplaced"/>
</dbReference>
<dbReference type="PROSITE" id="PS51860">
    <property type="entry name" value="REM_1"/>
    <property type="match status" value="1"/>
</dbReference>
<evidence type="ECO:0000256" key="4">
    <source>
        <dbReference type="SAM" id="MobiDB-lite"/>
    </source>
</evidence>
<dbReference type="SUPFAM" id="SSF46585">
    <property type="entry name" value="HR1 repeat"/>
    <property type="match status" value="2"/>
</dbReference>
<dbReference type="InterPro" id="IPR011072">
    <property type="entry name" value="HR1_rho-bd"/>
</dbReference>
<name>A0A3Q0J2R7_DIACI</name>
<evidence type="ECO:0000256" key="3">
    <source>
        <dbReference type="SAM" id="Coils"/>
    </source>
</evidence>
<dbReference type="SMART" id="SM00742">
    <property type="entry name" value="Hr1"/>
    <property type="match status" value="2"/>
</dbReference>
<dbReference type="Gene3D" id="1.10.287.160">
    <property type="entry name" value="HR1 repeat"/>
    <property type="match status" value="2"/>
</dbReference>
<sequence>MADSYYYQGDYIRHPVLYELSHKYGFITENVAEEALPNKLEELKEHIRKEIRKELKIKEGAEKLREVARDRKSLSDVATIVKKSNSKLSELHNELQELESQIIMTQGQTVTSPTAANHEHDPVISMHTASITSQDGSKFANDLRLVSLEKQLNIEQKVKQGAENMIQSLTSGGDSFPSRNNSTSSRKSSRGRKT</sequence>
<dbReference type="CDD" id="cd11622">
    <property type="entry name" value="HR1_PKN_1"/>
    <property type="match status" value="1"/>
</dbReference>
<feature type="coiled-coil region" evidence="3">
    <location>
        <begin position="81"/>
        <end position="108"/>
    </location>
</feature>
<dbReference type="GO" id="GO:0004674">
    <property type="term" value="F:protein serine/threonine kinase activity"/>
    <property type="evidence" value="ECO:0007669"/>
    <property type="project" value="InterPro"/>
</dbReference>
<dbReference type="InterPro" id="IPR036274">
    <property type="entry name" value="HR1_rpt_sf"/>
</dbReference>
<dbReference type="Pfam" id="PF02185">
    <property type="entry name" value="HR1"/>
    <property type="match status" value="1"/>
</dbReference>
<dbReference type="InterPro" id="IPR037313">
    <property type="entry name" value="PKN_HR1_1"/>
</dbReference>
<dbReference type="GO" id="GO:0007165">
    <property type="term" value="P:signal transduction"/>
    <property type="evidence" value="ECO:0007669"/>
    <property type="project" value="InterPro"/>
</dbReference>
<proteinExistence type="predicted"/>
<dbReference type="GeneID" id="103513803"/>
<evidence type="ECO:0000256" key="1">
    <source>
        <dbReference type="ARBA" id="ARBA00022737"/>
    </source>
</evidence>
<dbReference type="STRING" id="121845.A0A3Q0J2R7"/>
<dbReference type="FunFam" id="1.10.287.160:FF:000002">
    <property type="entry name" value="Putative serine/threonine-protein kinase N2"/>
    <property type="match status" value="1"/>
</dbReference>
<dbReference type="AlphaFoldDB" id="A0A3Q0J2R7"/>
<organism evidence="6 7">
    <name type="scientific">Diaphorina citri</name>
    <name type="common">Asian citrus psyllid</name>
    <dbReference type="NCBI Taxonomy" id="121845"/>
    <lineage>
        <taxon>Eukaryota</taxon>
        <taxon>Metazoa</taxon>
        <taxon>Ecdysozoa</taxon>
        <taxon>Arthropoda</taxon>
        <taxon>Hexapoda</taxon>
        <taxon>Insecta</taxon>
        <taxon>Pterygota</taxon>
        <taxon>Neoptera</taxon>
        <taxon>Paraneoptera</taxon>
        <taxon>Hemiptera</taxon>
        <taxon>Sternorrhyncha</taxon>
        <taxon>Psylloidea</taxon>
        <taxon>Psyllidae</taxon>
        <taxon>Diaphorininae</taxon>
        <taxon>Diaphorina</taxon>
    </lineage>
</organism>
<dbReference type="RefSeq" id="XP_026682706.1">
    <property type="nucleotide sequence ID" value="XM_026826905.1"/>
</dbReference>
<keyword evidence="6" id="KW-1185">Reference proteome</keyword>